<keyword evidence="1" id="KW-1133">Transmembrane helix</keyword>
<dbReference type="Pfam" id="PF12671">
    <property type="entry name" value="Amidase_6"/>
    <property type="match status" value="1"/>
</dbReference>
<sequence>MNLAEGKGTSYLAIPSRTTWEVRSCIMTDSKAVARWRRQIAVVLAIIVATASSVVFSPAPRVSAATYNPLKAIQYANQWWNKRNPKFQSYGVGDCANFVSQCLIAGGLNLRASSSANRSGSIGECVNLDVFLTKTLKATVWKTSSRSRAPTGLQLGDVAIFGNWLGLRHAVIVSAKQSNGQPLFTAHTFDRKNTTLGWLFSAWTYVKYYHIVKGPITVAVASKPAASAKTAVVTPKPAVSAKTAVVAEPAVTSRSSVHAAVLDPQLESVKPASLVTTLAPSLVMFTSAVLNGVIKPDSQLVLWFFEYGVSETYGFATNKQGPLLGNMTNDIHFAVTGLQPDTLYHTRLVGVALDGRLTAGPDTTFRTAATQPAAATVGD</sequence>
<evidence type="ECO:0000313" key="6">
    <source>
        <dbReference type="Proteomes" id="UP000266489"/>
    </source>
</evidence>
<dbReference type="EMBL" id="QXIT01000110">
    <property type="protein sequence ID" value="RIE07398.1"/>
    <property type="molecule type" value="Genomic_DNA"/>
</dbReference>
<accession>A0A398D9C8</accession>
<evidence type="ECO:0000313" key="4">
    <source>
        <dbReference type="EMBL" id="RIE09047.1"/>
    </source>
</evidence>
<accession>A0A398D499</accession>
<dbReference type="Proteomes" id="UP000266489">
    <property type="component" value="Unassembled WGS sequence"/>
</dbReference>
<proteinExistence type="predicted"/>
<feature type="transmembrane region" description="Helical" evidence="1">
    <location>
        <begin position="40"/>
        <end position="59"/>
    </location>
</feature>
<name>A0A398D499_9BACT</name>
<protein>
    <recommendedName>
        <fullName evidence="2">Fibronectin type-III domain-containing protein</fullName>
    </recommendedName>
</protein>
<dbReference type="OrthoDB" id="9812429at2"/>
<dbReference type="EMBL" id="QXIU01000182">
    <property type="protein sequence ID" value="RIE09047.1"/>
    <property type="molecule type" value="Genomic_DNA"/>
</dbReference>
<dbReference type="AlphaFoldDB" id="A0A398D499"/>
<dbReference type="PROSITE" id="PS50853">
    <property type="entry name" value="FN3"/>
    <property type="match status" value="1"/>
</dbReference>
<keyword evidence="5" id="KW-1185">Reference proteome</keyword>
<dbReference type="InterPro" id="IPR003961">
    <property type="entry name" value="FN3_dom"/>
</dbReference>
<comment type="caution">
    <text evidence="3">The sequence shown here is derived from an EMBL/GenBank/DDBJ whole genome shotgun (WGS) entry which is preliminary data.</text>
</comment>
<evidence type="ECO:0000313" key="5">
    <source>
        <dbReference type="Proteomes" id="UP000266260"/>
    </source>
</evidence>
<dbReference type="InterPro" id="IPR024301">
    <property type="entry name" value="Amidase_6"/>
</dbReference>
<evidence type="ECO:0000313" key="3">
    <source>
        <dbReference type="EMBL" id="RIE07398.1"/>
    </source>
</evidence>
<dbReference type="Proteomes" id="UP000266260">
    <property type="component" value="Unassembled WGS sequence"/>
</dbReference>
<reference evidence="5 6" key="1">
    <citation type="submission" date="2018-09" db="EMBL/GenBank/DDBJ databases">
        <title>Discovery and Ecogenomic Context for Candidatus Cryosericales, a Global Caldiserica Order Active in Thawing Permafrost.</title>
        <authorList>
            <person name="Martinez M.A."/>
            <person name="Woodcroft B.J."/>
            <person name="Ignacio Espinoza J.C."/>
            <person name="Zayed A."/>
            <person name="Singleton C.M."/>
            <person name="Boyd J."/>
            <person name="Li Y.-F."/>
            <person name="Purvine S."/>
            <person name="Maughan H."/>
            <person name="Hodgkins S.B."/>
            <person name="Anderson D."/>
            <person name="Sederholm M."/>
            <person name="Temperton B."/>
            <person name="Saleska S.R."/>
            <person name="Tyson G.W."/>
            <person name="Rich V.I."/>
        </authorList>
    </citation>
    <scope>NUCLEOTIDE SEQUENCE [LARGE SCALE GENOMIC DNA]</scope>
    <source>
        <strain evidence="4 6">SMC5</strain>
        <strain evidence="3 5">SMC6</strain>
    </source>
</reference>
<evidence type="ECO:0000259" key="2">
    <source>
        <dbReference type="PROSITE" id="PS50853"/>
    </source>
</evidence>
<dbReference type="PANTHER" id="PTHR40032">
    <property type="entry name" value="EXPORTED PROTEIN-RELATED"/>
    <property type="match status" value="1"/>
</dbReference>
<organism evidence="3 5">
    <name type="scientific">Candidatus Cryosericum odellii</name>
    <dbReference type="NCBI Taxonomy" id="2290917"/>
    <lineage>
        <taxon>Bacteria</taxon>
        <taxon>Pseudomonadati</taxon>
        <taxon>Caldisericota/Cryosericota group</taxon>
        <taxon>Candidatus Cryosericota</taxon>
        <taxon>Candidatus Cryosericia</taxon>
        <taxon>Candidatus Cryosericales</taxon>
        <taxon>Candidatus Cryosericaceae</taxon>
        <taxon>Candidatus Cryosericum</taxon>
    </lineage>
</organism>
<evidence type="ECO:0000256" key="1">
    <source>
        <dbReference type="SAM" id="Phobius"/>
    </source>
</evidence>
<keyword evidence="1" id="KW-0472">Membrane</keyword>
<gene>
    <name evidence="4" type="ORF">SMC5_07375</name>
    <name evidence="3" type="ORF">SMC6_06600</name>
</gene>
<dbReference type="PANTHER" id="PTHR40032:SF1">
    <property type="entry name" value="EXPORTED PROTEIN"/>
    <property type="match status" value="1"/>
</dbReference>
<feature type="domain" description="Fibronectin type-III" evidence="2">
    <location>
        <begin position="260"/>
        <end position="373"/>
    </location>
</feature>
<keyword evidence="1" id="KW-0812">Transmembrane</keyword>